<evidence type="ECO:0000313" key="3">
    <source>
        <dbReference type="Proteomes" id="UP000013521"/>
    </source>
</evidence>
<accession>R1GN15</accession>
<dbReference type="EMBL" id="KB916056">
    <property type="protein sequence ID" value="EOD49716.1"/>
    <property type="molecule type" value="Genomic_DNA"/>
</dbReference>
<gene>
    <name evidence="2" type="ORF">UCRNP2_3501</name>
</gene>
<proteinExistence type="predicted"/>
<dbReference type="KEGG" id="npa:UCRNP2_3501"/>
<evidence type="ECO:0000313" key="2">
    <source>
        <dbReference type="EMBL" id="EOD49716.1"/>
    </source>
</evidence>
<sequence>MGGYTFFEGNAYLSFPVVSAISTVCSEQVGKVYSNVIMTIASNDLYSYRGYHYDFVDGGYPFNFDDMRTVASEPWSAAMQGGNACSYYNKDFSSLLIPNFVNGQQWAGKNNLCPIIYQPAYKPTLLLPPQIQSLDPAWSTCLLDLAGTWDPPIPLTPALALVPTSTAGGNDPTTKPSARPK</sequence>
<evidence type="ECO:0000256" key="1">
    <source>
        <dbReference type="SAM" id="MobiDB-lite"/>
    </source>
</evidence>
<dbReference type="OrthoDB" id="3944128at2759"/>
<dbReference type="HOGENOM" id="CLU_1488801_0_0_1"/>
<feature type="compositionally biased region" description="Polar residues" evidence="1">
    <location>
        <begin position="163"/>
        <end position="181"/>
    </location>
</feature>
<dbReference type="AlphaFoldDB" id="R1GN15"/>
<name>R1GN15_BOTPV</name>
<reference evidence="3" key="1">
    <citation type="journal article" date="2013" name="Genome Announc.">
        <title>Draft genome sequence of Neofusicoccum parvum isolate UCR-NP2, a fungal vascular pathogen associated with grapevine cankers.</title>
        <authorList>
            <person name="Blanco-Ulate B."/>
            <person name="Rolshausen P."/>
            <person name="Cantu D."/>
        </authorList>
    </citation>
    <scope>NUCLEOTIDE SEQUENCE [LARGE SCALE GENOMIC DNA]</scope>
    <source>
        <strain evidence="3">UCR-NP2</strain>
    </source>
</reference>
<organism evidence="2 3">
    <name type="scientific">Botryosphaeria parva (strain UCR-NP2)</name>
    <name type="common">Grapevine canker fungus</name>
    <name type="synonym">Neofusicoccum parvum</name>
    <dbReference type="NCBI Taxonomy" id="1287680"/>
    <lineage>
        <taxon>Eukaryota</taxon>
        <taxon>Fungi</taxon>
        <taxon>Dikarya</taxon>
        <taxon>Ascomycota</taxon>
        <taxon>Pezizomycotina</taxon>
        <taxon>Dothideomycetes</taxon>
        <taxon>Dothideomycetes incertae sedis</taxon>
        <taxon>Botryosphaeriales</taxon>
        <taxon>Botryosphaeriaceae</taxon>
        <taxon>Neofusicoccum</taxon>
    </lineage>
</organism>
<dbReference type="Proteomes" id="UP000013521">
    <property type="component" value="Unassembled WGS sequence"/>
</dbReference>
<feature type="region of interest" description="Disordered" evidence="1">
    <location>
        <begin position="161"/>
        <end position="181"/>
    </location>
</feature>
<protein>
    <submittedName>
        <fullName evidence="2">Uncharacterized protein</fullName>
    </submittedName>
</protein>